<dbReference type="InterPro" id="IPR015943">
    <property type="entry name" value="WD40/YVTN_repeat-like_dom_sf"/>
</dbReference>
<feature type="repeat" description="WD" evidence="3">
    <location>
        <begin position="198"/>
        <end position="240"/>
    </location>
</feature>
<dbReference type="GO" id="GO:0005730">
    <property type="term" value="C:nucleolus"/>
    <property type="evidence" value="ECO:0007669"/>
    <property type="project" value="UniProtKB-SubCell"/>
</dbReference>
<evidence type="ECO:0000256" key="3">
    <source>
        <dbReference type="PROSITE-ProRule" id="PRU00221"/>
    </source>
</evidence>
<feature type="region of interest" description="Disordered" evidence="4">
    <location>
        <begin position="600"/>
        <end position="647"/>
    </location>
</feature>
<keyword evidence="3" id="KW-0853">WD repeat</keyword>
<accession>A0AAV7FG55</accession>
<reference evidence="6 7" key="1">
    <citation type="submission" date="2021-07" db="EMBL/GenBank/DDBJ databases">
        <title>The Aristolochia fimbriata genome: insights into angiosperm evolution, floral development and chemical biosynthesis.</title>
        <authorList>
            <person name="Jiao Y."/>
        </authorList>
    </citation>
    <scope>NUCLEOTIDE SEQUENCE [LARGE SCALE GENOMIC DNA]</scope>
    <source>
        <strain evidence="6">IBCAS-2021</strain>
        <tissue evidence="6">Leaf</tissue>
    </source>
</reference>
<keyword evidence="2" id="KW-0539">Nucleus</keyword>
<evidence type="ECO:0000256" key="4">
    <source>
        <dbReference type="SAM" id="MobiDB-lite"/>
    </source>
</evidence>
<comment type="subcellular location">
    <subcellularLocation>
        <location evidence="1">Nucleus</location>
        <location evidence="1">Nucleolus</location>
    </subcellularLocation>
</comment>
<gene>
    <name evidence="6" type="ORF">H6P81_004052</name>
</gene>
<dbReference type="SUPFAM" id="SSF50998">
    <property type="entry name" value="Quinoprotein alcohol dehydrogenase-like"/>
    <property type="match status" value="1"/>
</dbReference>
<keyword evidence="7" id="KW-1185">Reference proteome</keyword>
<dbReference type="AlphaFoldDB" id="A0AAV7FG55"/>
<dbReference type="Pfam" id="PF04003">
    <property type="entry name" value="Utp12"/>
    <property type="match status" value="1"/>
</dbReference>
<dbReference type="SMART" id="SM00320">
    <property type="entry name" value="WD40"/>
    <property type="match status" value="4"/>
</dbReference>
<dbReference type="EMBL" id="JAINDJ010000002">
    <property type="protein sequence ID" value="KAG9459544.1"/>
    <property type="molecule type" value="Genomic_DNA"/>
</dbReference>
<dbReference type="InterPro" id="IPR007148">
    <property type="entry name" value="SSU_processome_Utp12"/>
</dbReference>
<feature type="compositionally biased region" description="Basic and acidic residues" evidence="4">
    <location>
        <begin position="470"/>
        <end position="479"/>
    </location>
</feature>
<evidence type="ECO:0000259" key="5">
    <source>
        <dbReference type="Pfam" id="PF04003"/>
    </source>
</evidence>
<protein>
    <recommendedName>
        <fullName evidence="5">Small-subunit processome Utp12 domain-containing protein</fullName>
    </recommendedName>
</protein>
<name>A0AAV7FG55_ARIFI</name>
<evidence type="ECO:0000313" key="7">
    <source>
        <dbReference type="Proteomes" id="UP000825729"/>
    </source>
</evidence>
<dbReference type="Gene3D" id="2.130.10.10">
    <property type="entry name" value="YVTN repeat-like/Quinoprotein amine dehydrogenase"/>
    <property type="match status" value="1"/>
</dbReference>
<evidence type="ECO:0000313" key="6">
    <source>
        <dbReference type="EMBL" id="KAG9459544.1"/>
    </source>
</evidence>
<proteinExistence type="predicted"/>
<evidence type="ECO:0000256" key="1">
    <source>
        <dbReference type="ARBA" id="ARBA00004604"/>
    </source>
</evidence>
<organism evidence="6 7">
    <name type="scientific">Aristolochia fimbriata</name>
    <name type="common">White veined hardy Dutchman's pipe vine</name>
    <dbReference type="NCBI Taxonomy" id="158543"/>
    <lineage>
        <taxon>Eukaryota</taxon>
        <taxon>Viridiplantae</taxon>
        <taxon>Streptophyta</taxon>
        <taxon>Embryophyta</taxon>
        <taxon>Tracheophyta</taxon>
        <taxon>Spermatophyta</taxon>
        <taxon>Magnoliopsida</taxon>
        <taxon>Magnoliidae</taxon>
        <taxon>Piperales</taxon>
        <taxon>Aristolochiaceae</taxon>
        <taxon>Aristolochia</taxon>
    </lineage>
</organism>
<dbReference type="PROSITE" id="PS50082">
    <property type="entry name" value="WD_REPEATS_2"/>
    <property type="match status" value="1"/>
</dbReference>
<feature type="domain" description="Small-subunit processome Utp12" evidence="5">
    <location>
        <begin position="497"/>
        <end position="590"/>
    </location>
</feature>
<feature type="region of interest" description="Disordered" evidence="4">
    <location>
        <begin position="437"/>
        <end position="483"/>
    </location>
</feature>
<dbReference type="PANTHER" id="PTHR45290:SF1">
    <property type="entry name" value="OS03G0300300 PROTEIN"/>
    <property type="match status" value="1"/>
</dbReference>
<dbReference type="PANTHER" id="PTHR45290">
    <property type="entry name" value="OS03G0300300 PROTEIN"/>
    <property type="match status" value="1"/>
</dbReference>
<feature type="compositionally biased region" description="Basic and acidic residues" evidence="4">
    <location>
        <begin position="437"/>
        <end position="460"/>
    </location>
</feature>
<comment type="caution">
    <text evidence="6">The sequence shown here is derived from an EMBL/GenBank/DDBJ whole genome shotgun (WGS) entry which is preliminary data.</text>
</comment>
<dbReference type="InterPro" id="IPR011047">
    <property type="entry name" value="Quinoprotein_ADH-like_sf"/>
</dbReference>
<dbReference type="InterPro" id="IPR001680">
    <property type="entry name" value="WD40_rpt"/>
</dbReference>
<sequence length="647" mass="71242">MGWPMGSLNVRDILTSFSPSYDFCAITSGDGRIKIWDTLKGQVQTEFVDITSTDKAVWQANSQNGHLSVDYTCMEWMTLPVKKKKKTRSSLLILGTGSGDLLAVDVSLGQLKWRINDCHPGGVNAISFAHNSSHIYSAGVDGMICQTDGATGELLGKFKSSTKAVSCISVSADGKILAAAAAQLKVFTCSDYKKMQKFSGHPASVRCMSFMEDGKYLLSSAVGERYVAVWKIDGGKKQHACCVLSMDHPAVFLDTKGTESEESDVGMFVLAITELGICYIWHGKNIEELRKTVPTKIFLSFEGPTPKGPRSSLPKIFAGRLQDIAKPADGEVFVAYGSLIKPKFEKLYLQYGKDIVLSSSHDGVLLPKHKKLHNQKSQFFQTEVLALDRANVEDAILPTPKIYTFNDKKRKHGVQNTTPDLAEIIVEVGVHNKERSRLPEIENDSEKVEEDSKSMEDKLRSLGILDKEEDSSRERRRVSDCNAPNSTMNDAQLLIEANLPPKKMRSTISSLSSTDAYKLLKALLAMWTSRSARGKDVLPLICIILVQHGHSVLSQESSSPLIDALFEMTATKAAAFQPLLKLSGRLQLIRAQIDKAGQHTVQAISGDSEVDEIGDKDDDDEEEEVDEYVYGEEDDDISQSLSEDGDL</sequence>
<feature type="compositionally biased region" description="Acidic residues" evidence="4">
    <location>
        <begin position="608"/>
        <end position="647"/>
    </location>
</feature>
<evidence type="ECO:0000256" key="2">
    <source>
        <dbReference type="ARBA" id="ARBA00023242"/>
    </source>
</evidence>
<dbReference type="Pfam" id="PF00400">
    <property type="entry name" value="WD40"/>
    <property type="match status" value="4"/>
</dbReference>
<dbReference type="Proteomes" id="UP000825729">
    <property type="component" value="Unassembled WGS sequence"/>
</dbReference>